<dbReference type="SUPFAM" id="SSF47203">
    <property type="entry name" value="Acyl-CoA dehydrogenase C-terminal domain-like"/>
    <property type="match status" value="1"/>
</dbReference>
<reference evidence="9 10" key="1">
    <citation type="submission" date="2020-02" db="EMBL/GenBank/DDBJ databases">
        <title>Genome sequence of the type strain DSM 27180 of Arthrobacter silviterrae.</title>
        <authorList>
            <person name="Gao J."/>
            <person name="Sun J."/>
        </authorList>
    </citation>
    <scope>NUCLEOTIDE SEQUENCE [LARGE SCALE GENOMIC DNA]</scope>
    <source>
        <strain evidence="9 10">DSM 27180</strain>
    </source>
</reference>
<comment type="caution">
    <text evidence="9">The sequence shown here is derived from an EMBL/GenBank/DDBJ whole genome shotgun (WGS) entry which is preliminary data.</text>
</comment>
<dbReference type="Pfam" id="PF00441">
    <property type="entry name" value="Acyl-CoA_dh_1"/>
    <property type="match status" value="1"/>
</dbReference>
<dbReference type="Proteomes" id="UP000479226">
    <property type="component" value="Unassembled WGS sequence"/>
</dbReference>
<evidence type="ECO:0000259" key="6">
    <source>
        <dbReference type="Pfam" id="PF00441"/>
    </source>
</evidence>
<evidence type="ECO:0000259" key="8">
    <source>
        <dbReference type="Pfam" id="PF18158"/>
    </source>
</evidence>
<dbReference type="PANTHER" id="PTHR42707:SF2">
    <property type="entry name" value="ACD11 DEHYDROGENASE"/>
    <property type="match status" value="1"/>
</dbReference>
<dbReference type="PANTHER" id="PTHR42707">
    <property type="entry name" value="ACYL-COA DEHYDROGENASE"/>
    <property type="match status" value="1"/>
</dbReference>
<dbReference type="Gene3D" id="6.10.250.600">
    <property type="match status" value="1"/>
</dbReference>
<feature type="domain" description="Acyl-CoA oxidase/dehydrogenase middle" evidence="7">
    <location>
        <begin position="163"/>
        <end position="261"/>
    </location>
</feature>
<dbReference type="PROSITE" id="PS00073">
    <property type="entry name" value="ACYL_COA_DH_2"/>
    <property type="match status" value="1"/>
</dbReference>
<name>A0ABX0DEN6_9MICC</name>
<dbReference type="InterPro" id="IPR052904">
    <property type="entry name" value="Acyl-CoA_dehydrogenase-like"/>
</dbReference>
<dbReference type="InterPro" id="IPR006091">
    <property type="entry name" value="Acyl-CoA_Oxase/DH_mid-dom"/>
</dbReference>
<keyword evidence="10" id="KW-1185">Reference proteome</keyword>
<evidence type="ECO:0000313" key="10">
    <source>
        <dbReference type="Proteomes" id="UP000479226"/>
    </source>
</evidence>
<comment type="cofactor">
    <cofactor evidence="1 5">
        <name>FAD</name>
        <dbReference type="ChEBI" id="CHEBI:57692"/>
    </cofactor>
</comment>
<keyword evidence="5" id="KW-0560">Oxidoreductase</keyword>
<feature type="domain" description="Acyl-CoA dehydrogenase/oxidase C-terminal" evidence="6">
    <location>
        <begin position="272"/>
        <end position="426"/>
    </location>
</feature>
<evidence type="ECO:0000313" key="9">
    <source>
        <dbReference type="EMBL" id="NGN84186.1"/>
    </source>
</evidence>
<dbReference type="EMBL" id="JAAKZI010000020">
    <property type="protein sequence ID" value="NGN84186.1"/>
    <property type="molecule type" value="Genomic_DNA"/>
</dbReference>
<gene>
    <name evidence="9" type="ORF">G6N77_12065</name>
</gene>
<comment type="similarity">
    <text evidence="2 5">Belongs to the acyl-CoA dehydrogenase family.</text>
</comment>
<evidence type="ECO:0000256" key="2">
    <source>
        <dbReference type="ARBA" id="ARBA00009347"/>
    </source>
</evidence>
<dbReference type="InterPro" id="IPR009075">
    <property type="entry name" value="AcylCo_DH/oxidase_C"/>
</dbReference>
<dbReference type="InterPro" id="IPR006089">
    <property type="entry name" value="Acyl-CoA_DH_CS"/>
</dbReference>
<keyword evidence="3 5" id="KW-0285">Flavoprotein</keyword>
<evidence type="ECO:0000259" key="7">
    <source>
        <dbReference type="Pfam" id="PF02770"/>
    </source>
</evidence>
<evidence type="ECO:0000256" key="5">
    <source>
        <dbReference type="RuleBase" id="RU362125"/>
    </source>
</evidence>
<evidence type="ECO:0000256" key="3">
    <source>
        <dbReference type="ARBA" id="ARBA00022630"/>
    </source>
</evidence>
<accession>A0ABX0DEN6</accession>
<organism evidence="9 10">
    <name type="scientific">Arthrobacter silviterrae</name>
    <dbReference type="NCBI Taxonomy" id="2026658"/>
    <lineage>
        <taxon>Bacteria</taxon>
        <taxon>Bacillati</taxon>
        <taxon>Actinomycetota</taxon>
        <taxon>Actinomycetes</taxon>
        <taxon>Micrococcales</taxon>
        <taxon>Micrococcaceae</taxon>
        <taxon>Arthrobacter</taxon>
    </lineage>
</organism>
<evidence type="ECO:0000256" key="4">
    <source>
        <dbReference type="ARBA" id="ARBA00022827"/>
    </source>
</evidence>
<protein>
    <submittedName>
        <fullName evidence="9">Acyl-CoA dehydrogenase</fullName>
    </submittedName>
</protein>
<dbReference type="InterPro" id="IPR041504">
    <property type="entry name" value="AidB_N"/>
</dbReference>
<dbReference type="Gene3D" id="2.40.110.20">
    <property type="match status" value="1"/>
</dbReference>
<proteinExistence type="inferred from homology"/>
<dbReference type="InterPro" id="IPR036250">
    <property type="entry name" value="AcylCo_DH-like_C"/>
</dbReference>
<dbReference type="RefSeq" id="WP_165182417.1">
    <property type="nucleotide sequence ID" value="NZ_JAAKZI010000020.1"/>
</dbReference>
<dbReference type="Pfam" id="PF02770">
    <property type="entry name" value="Acyl-CoA_dh_M"/>
    <property type="match status" value="1"/>
</dbReference>
<dbReference type="SUPFAM" id="SSF56645">
    <property type="entry name" value="Acyl-CoA dehydrogenase NM domain-like"/>
    <property type="match status" value="1"/>
</dbReference>
<dbReference type="Pfam" id="PF18158">
    <property type="entry name" value="AidB_N"/>
    <property type="match status" value="1"/>
</dbReference>
<sequence>MNFASSDPALMPLVERYLAPEDRNLLVPVLTELGADVANRLSALADTADKNKPTLEHFDRDGKRVDRISYHPSYVELSKAAYEQYGLSALSHRGLHGWTETPPHLAKYALSYLFVQAEFGLACPVSMTDAAARTLRKFGDPELFGPYIDGLTSTEPESRFTGAMFMTETQAGTDIAMTETQAVPDGGAWRLSGKKWFTSNPDADVVLTLAKYPGGPDTTRGVGLFMLPKVLPDGTRNSYVIDRLKDKMGTRSMPSGEITLDGAYALQVGELDRGFKQMAEMINTSRLSNAMRSAALMRRAVVESVDHARRRVVFGKPLMQQPLMRNTILPLALEAEAALGLIFHSGDTLQKADGGDANAKSLIRVLTPIAKHYICKRARWVTGEAMEIRGGNGYIEDWPNSRLMRDSHLGSIWEGSSNVIALDVLRCMKQYGAHRVVADSMLEKLSALQATDAAPGAQQLTEAWHLVLTRGDALLAGANQDAQALIGHYTNTLAQLVMSTLLLEQAIHESANGYRKLMVANSYLDVIVNGRTGALPAALQWLDEIVDGDSVPREAALSVFK</sequence>
<dbReference type="Gene3D" id="1.20.140.10">
    <property type="entry name" value="Butyryl-CoA Dehydrogenase, subunit A, domain 3"/>
    <property type="match status" value="1"/>
</dbReference>
<feature type="domain" description="Adaptive response protein AidB N-terminal" evidence="8">
    <location>
        <begin position="2"/>
        <end position="154"/>
    </location>
</feature>
<evidence type="ECO:0000256" key="1">
    <source>
        <dbReference type="ARBA" id="ARBA00001974"/>
    </source>
</evidence>
<keyword evidence="4 5" id="KW-0274">FAD</keyword>
<dbReference type="InterPro" id="IPR009100">
    <property type="entry name" value="AcylCoA_DH/oxidase_NM_dom_sf"/>
</dbReference>